<protein>
    <submittedName>
        <fullName evidence="5">SET and MYND domain-containing protein 4</fullName>
    </submittedName>
</protein>
<reference evidence="5 6" key="2">
    <citation type="journal article" date="2022" name="Mol. Biol. Evol.">
        <title>Comparative Genomics Reveals Insights into the Divergent Evolution of Astigmatic Mites and Household Pest Adaptations.</title>
        <authorList>
            <person name="Xiong Q."/>
            <person name="Wan A.T."/>
            <person name="Liu X."/>
            <person name="Fung C.S."/>
            <person name="Xiao X."/>
            <person name="Malainual N."/>
            <person name="Hou J."/>
            <person name="Wang L."/>
            <person name="Wang M."/>
            <person name="Yang K.Y."/>
            <person name="Cui Y."/>
            <person name="Leung E.L."/>
            <person name="Nong W."/>
            <person name="Shin S.K."/>
            <person name="Au S.W."/>
            <person name="Jeong K.Y."/>
            <person name="Chew F.T."/>
            <person name="Hui J.H."/>
            <person name="Leung T.F."/>
            <person name="Tungtrongchitr A."/>
            <person name="Zhong N."/>
            <person name="Liu Z."/>
            <person name="Tsui S.K."/>
        </authorList>
    </citation>
    <scope>NUCLEOTIDE SEQUENCE [LARGE SCALE GENOMIC DNA]</scope>
    <source>
        <strain evidence="5">Derp</strain>
    </source>
</reference>
<dbReference type="InterPro" id="IPR052097">
    <property type="entry name" value="SET-MYND_domain_protein"/>
</dbReference>
<keyword evidence="2" id="KW-0808">Transferase</keyword>
<keyword evidence="1" id="KW-0489">Methyltransferase</keyword>
<evidence type="ECO:0000259" key="4">
    <source>
        <dbReference type="PROSITE" id="PS50280"/>
    </source>
</evidence>
<sequence>MIPDSNDCSIPIATAFYPSLSLLNHSCDPNIQIIFKNGIECFVRSNRTIRSNEQIFNCYGINYRSADYKQRQQLLSDQYFFHCKCQICKNESKKFEKRQNK</sequence>
<dbReference type="InterPro" id="IPR001214">
    <property type="entry name" value="SET_dom"/>
</dbReference>
<proteinExistence type="predicted"/>
<organism evidence="5 6">
    <name type="scientific">Dermatophagoides pteronyssinus</name>
    <name type="common">European house dust mite</name>
    <dbReference type="NCBI Taxonomy" id="6956"/>
    <lineage>
        <taxon>Eukaryota</taxon>
        <taxon>Metazoa</taxon>
        <taxon>Ecdysozoa</taxon>
        <taxon>Arthropoda</taxon>
        <taxon>Chelicerata</taxon>
        <taxon>Arachnida</taxon>
        <taxon>Acari</taxon>
        <taxon>Acariformes</taxon>
        <taxon>Sarcoptiformes</taxon>
        <taxon>Astigmata</taxon>
        <taxon>Psoroptidia</taxon>
        <taxon>Analgoidea</taxon>
        <taxon>Pyroglyphidae</taxon>
        <taxon>Dermatophagoidinae</taxon>
        <taxon>Dermatophagoides</taxon>
    </lineage>
</organism>
<dbReference type="PROSITE" id="PS50280">
    <property type="entry name" value="SET"/>
    <property type="match status" value="1"/>
</dbReference>
<dbReference type="PANTHER" id="PTHR46165">
    <property type="entry name" value="SET AND MYND DOMAIN-CONTAINING PROTEIN 4"/>
    <property type="match status" value="1"/>
</dbReference>
<feature type="domain" description="SET" evidence="4">
    <location>
        <begin position="1"/>
        <end position="60"/>
    </location>
</feature>
<dbReference type="EMBL" id="NJHN03000062">
    <property type="protein sequence ID" value="KAH9418875.1"/>
    <property type="molecule type" value="Genomic_DNA"/>
</dbReference>
<dbReference type="Pfam" id="PF00856">
    <property type="entry name" value="SET"/>
    <property type="match status" value="1"/>
</dbReference>
<reference evidence="5 6" key="1">
    <citation type="journal article" date="2018" name="J. Allergy Clin. Immunol.">
        <title>High-quality assembly of Dermatophagoides pteronyssinus genome and transcriptome reveals a wide range of novel allergens.</title>
        <authorList>
            <person name="Liu X.Y."/>
            <person name="Yang K.Y."/>
            <person name="Wang M.Q."/>
            <person name="Kwok J.S."/>
            <person name="Zeng X."/>
            <person name="Yang Z."/>
            <person name="Xiao X.J."/>
            <person name="Lau C.P."/>
            <person name="Li Y."/>
            <person name="Huang Z.M."/>
            <person name="Ba J.G."/>
            <person name="Yim A.K."/>
            <person name="Ouyang C.Y."/>
            <person name="Ngai S.M."/>
            <person name="Chan T.F."/>
            <person name="Leung E.L."/>
            <person name="Liu L."/>
            <person name="Liu Z.G."/>
            <person name="Tsui S.K."/>
        </authorList>
    </citation>
    <scope>NUCLEOTIDE SEQUENCE [LARGE SCALE GENOMIC DNA]</scope>
    <source>
        <strain evidence="5">Derp</strain>
    </source>
</reference>
<dbReference type="InterPro" id="IPR046341">
    <property type="entry name" value="SET_dom_sf"/>
</dbReference>
<name>A0ABQ8J8X2_DERPT</name>
<accession>A0ABQ8J8X2</accession>
<dbReference type="Proteomes" id="UP000887458">
    <property type="component" value="Unassembled WGS sequence"/>
</dbReference>
<keyword evidence="6" id="KW-1185">Reference proteome</keyword>
<dbReference type="PANTHER" id="PTHR46165:SF2">
    <property type="entry name" value="SET AND MYND DOMAIN-CONTAINING PROTEIN 4"/>
    <property type="match status" value="1"/>
</dbReference>
<dbReference type="Gene3D" id="2.170.270.10">
    <property type="entry name" value="SET domain"/>
    <property type="match status" value="1"/>
</dbReference>
<evidence type="ECO:0000256" key="2">
    <source>
        <dbReference type="ARBA" id="ARBA00022679"/>
    </source>
</evidence>
<keyword evidence="3" id="KW-0949">S-adenosyl-L-methionine</keyword>
<dbReference type="SUPFAM" id="SSF82199">
    <property type="entry name" value="SET domain"/>
    <property type="match status" value="1"/>
</dbReference>
<evidence type="ECO:0000313" key="6">
    <source>
        <dbReference type="Proteomes" id="UP000887458"/>
    </source>
</evidence>
<evidence type="ECO:0000256" key="1">
    <source>
        <dbReference type="ARBA" id="ARBA00022603"/>
    </source>
</evidence>
<evidence type="ECO:0000313" key="5">
    <source>
        <dbReference type="EMBL" id="KAH9418875.1"/>
    </source>
</evidence>
<comment type="caution">
    <text evidence="5">The sequence shown here is derived from an EMBL/GenBank/DDBJ whole genome shotgun (WGS) entry which is preliminary data.</text>
</comment>
<gene>
    <name evidence="5" type="primary">SMYD4_1</name>
    <name evidence="5" type="ORF">DERP_004201</name>
</gene>
<evidence type="ECO:0000256" key="3">
    <source>
        <dbReference type="ARBA" id="ARBA00022691"/>
    </source>
</evidence>